<reference evidence="3 4" key="1">
    <citation type="submission" date="2016-10" db="EMBL/GenBank/DDBJ databases">
        <authorList>
            <person name="de Groot N.N."/>
        </authorList>
    </citation>
    <scope>NUCLEOTIDE SEQUENCE [LARGE SCALE GENOMIC DNA]</scope>
    <source>
        <strain evidence="3 4">IPL20</strain>
    </source>
</reference>
<sequence>MSRPRAEIVAEVAAMSNDRAEKHYFCWPAWARRQQKPPAGDWTTWLLMGGRGSGKTRAGSEWVRRLARRGVTPIALVGETMTEAIDIMVRGESGLLAVHPDHERPVLKGKNRLVWPNGVEASILTASDPERFRGPQFAAAWCDEVAKWPNAEEAWDMLQFGLRLGVRPRQLATTTPKPTKLIRRLLGDEQTRVVRMTTSDNYRFLAPQFFDAVVARYRGTLLGRQELEGELIEDRPDALWQRSMFRPAEPVNGRIVVAVDPPVTGTTRSDACGIVVAGRSGEGAVVLEDATLKGVAPLVRARRAVAAFAAHRADAIVVEVNQGGDLVINLIAQVDASVPVVPVRANRGKWLRAEPVAALYGRGLVGHVAGLTALEDELCAFGPDGKADGHSPDRVDALVWALTELLMGGQGPRVRML</sequence>
<evidence type="ECO:0000256" key="1">
    <source>
        <dbReference type="ARBA" id="ARBA00022612"/>
    </source>
</evidence>
<evidence type="ECO:0000259" key="2">
    <source>
        <dbReference type="Pfam" id="PF17289"/>
    </source>
</evidence>
<dbReference type="Pfam" id="PF03237">
    <property type="entry name" value="Terminase_6N"/>
    <property type="match status" value="1"/>
</dbReference>
<dbReference type="Pfam" id="PF17289">
    <property type="entry name" value="Terminase_6C"/>
    <property type="match status" value="1"/>
</dbReference>
<keyword evidence="1" id="KW-1188">Viral release from host cell</keyword>
<proteinExistence type="predicted"/>
<dbReference type="RefSeq" id="WP_244542854.1">
    <property type="nucleotide sequence ID" value="NZ_FPCK01000002.1"/>
</dbReference>
<dbReference type="InterPro" id="IPR027417">
    <property type="entry name" value="P-loop_NTPase"/>
</dbReference>
<accession>A0A1I7NMK9</accession>
<dbReference type="STRING" id="429728.SAMN05216456_2269"/>
<keyword evidence="4" id="KW-1185">Reference proteome</keyword>
<name>A0A1I7NMK9_9HYPH</name>
<evidence type="ECO:0000313" key="3">
    <source>
        <dbReference type="EMBL" id="SFV35898.1"/>
    </source>
</evidence>
<evidence type="ECO:0000313" key="4">
    <source>
        <dbReference type="Proteomes" id="UP000199074"/>
    </source>
</evidence>
<dbReference type="EMBL" id="FPCK01000002">
    <property type="protein sequence ID" value="SFV35898.1"/>
    <property type="molecule type" value="Genomic_DNA"/>
</dbReference>
<protein>
    <submittedName>
        <fullName evidence="3">Large terminase phage packaging protein</fullName>
    </submittedName>
</protein>
<dbReference type="AlphaFoldDB" id="A0A1I7NMK9"/>
<dbReference type="InterPro" id="IPR035421">
    <property type="entry name" value="Terminase_6C"/>
</dbReference>
<feature type="domain" description="Terminase large subunit gp17-like C-terminal" evidence="2">
    <location>
        <begin position="258"/>
        <end position="403"/>
    </location>
</feature>
<dbReference type="Gene3D" id="3.40.50.300">
    <property type="entry name" value="P-loop containing nucleotide triphosphate hydrolases"/>
    <property type="match status" value="1"/>
</dbReference>
<gene>
    <name evidence="3" type="ORF">SAMN05216456_2269</name>
</gene>
<dbReference type="Proteomes" id="UP000199074">
    <property type="component" value="Unassembled WGS sequence"/>
</dbReference>
<organism evidence="3 4">
    <name type="scientific">Devosia crocina</name>
    <dbReference type="NCBI Taxonomy" id="429728"/>
    <lineage>
        <taxon>Bacteria</taxon>
        <taxon>Pseudomonadati</taxon>
        <taxon>Pseudomonadota</taxon>
        <taxon>Alphaproteobacteria</taxon>
        <taxon>Hyphomicrobiales</taxon>
        <taxon>Devosiaceae</taxon>
        <taxon>Devosia</taxon>
    </lineage>
</organism>